<name>A0ABW5QHL9_9HYPH</name>
<evidence type="ECO:0000256" key="2">
    <source>
        <dbReference type="ARBA" id="ARBA00023002"/>
    </source>
</evidence>
<reference evidence="5" key="1">
    <citation type="journal article" date="2019" name="Int. J. Syst. Evol. Microbiol.">
        <title>The Global Catalogue of Microorganisms (GCM) 10K type strain sequencing project: providing services to taxonomists for standard genome sequencing and annotation.</title>
        <authorList>
            <consortium name="The Broad Institute Genomics Platform"/>
            <consortium name="The Broad Institute Genome Sequencing Center for Infectious Disease"/>
            <person name="Wu L."/>
            <person name="Ma J."/>
        </authorList>
    </citation>
    <scope>NUCLEOTIDE SEQUENCE [LARGE SCALE GENOMIC DNA]</scope>
    <source>
        <strain evidence="5">CCM 7427</strain>
    </source>
</reference>
<dbReference type="Proteomes" id="UP001597521">
    <property type="component" value="Unassembled WGS sequence"/>
</dbReference>
<dbReference type="SMART" id="SM00829">
    <property type="entry name" value="PKS_ER"/>
    <property type="match status" value="1"/>
</dbReference>
<evidence type="ECO:0000313" key="4">
    <source>
        <dbReference type="EMBL" id="MFD2647104.1"/>
    </source>
</evidence>
<organism evidence="4 5">
    <name type="scientific">Devosia albogilva</name>
    <dbReference type="NCBI Taxonomy" id="429726"/>
    <lineage>
        <taxon>Bacteria</taxon>
        <taxon>Pseudomonadati</taxon>
        <taxon>Pseudomonadota</taxon>
        <taxon>Alphaproteobacteria</taxon>
        <taxon>Hyphomicrobiales</taxon>
        <taxon>Devosiaceae</taxon>
        <taxon>Devosia</taxon>
    </lineage>
</organism>
<dbReference type="PANTHER" id="PTHR48106">
    <property type="entry name" value="QUINONE OXIDOREDUCTASE PIG3-RELATED"/>
    <property type="match status" value="1"/>
</dbReference>
<dbReference type="RefSeq" id="WP_386832141.1">
    <property type="nucleotide sequence ID" value="NZ_JBHUNP010000001.1"/>
</dbReference>
<dbReference type="Pfam" id="PF13602">
    <property type="entry name" value="ADH_zinc_N_2"/>
    <property type="match status" value="1"/>
</dbReference>
<keyword evidence="5" id="KW-1185">Reference proteome</keyword>
<sequence length="312" mass="32028">MHAIIVKQFGSADQLSFSSVPEVVPQSGEVVIEVEAAGVGLVDVLARKGFLGVTVPGFIPGVEVGGRIVAVGPNVDRNLEGTRVFAQGQRGYAQQFVASVNGLVPLPEGVSSEAAVALGVNALVAYFSLSRTSLATGERLLVRGASGGIGAMVAQLAVRHGAVVTAMTSLGMADRVAALGVQHVLRRGTDPEPAGPFDVIIDPVAGEEMLALVGTLAPNGRYLVNGAAAGFPSARISQALLQGFPKSPTYSLLSLDSVPLEQRVEAAKALFAEAALGELTAPIAKVLQLREAAEAHRMLEAGGVFGKLVLKP</sequence>
<keyword evidence="2" id="KW-0560">Oxidoreductase</keyword>
<dbReference type="EMBL" id="JBHUNP010000001">
    <property type="protein sequence ID" value="MFD2647104.1"/>
    <property type="molecule type" value="Genomic_DNA"/>
</dbReference>
<keyword evidence="1" id="KW-0521">NADP</keyword>
<dbReference type="Gene3D" id="3.40.50.720">
    <property type="entry name" value="NAD(P)-binding Rossmann-like Domain"/>
    <property type="match status" value="1"/>
</dbReference>
<feature type="domain" description="Enoyl reductase (ER)" evidence="3">
    <location>
        <begin position="10"/>
        <end position="310"/>
    </location>
</feature>
<dbReference type="Pfam" id="PF08240">
    <property type="entry name" value="ADH_N"/>
    <property type="match status" value="1"/>
</dbReference>
<evidence type="ECO:0000259" key="3">
    <source>
        <dbReference type="SMART" id="SM00829"/>
    </source>
</evidence>
<dbReference type="InterPro" id="IPR013154">
    <property type="entry name" value="ADH-like_N"/>
</dbReference>
<evidence type="ECO:0000256" key="1">
    <source>
        <dbReference type="ARBA" id="ARBA00022857"/>
    </source>
</evidence>
<dbReference type="InterPro" id="IPR020843">
    <property type="entry name" value="ER"/>
</dbReference>
<comment type="caution">
    <text evidence="4">The sequence shown here is derived from an EMBL/GenBank/DDBJ whole genome shotgun (WGS) entry which is preliminary data.</text>
</comment>
<dbReference type="Gene3D" id="3.90.180.10">
    <property type="entry name" value="Medium-chain alcohol dehydrogenases, catalytic domain"/>
    <property type="match status" value="1"/>
</dbReference>
<dbReference type="SUPFAM" id="SSF50129">
    <property type="entry name" value="GroES-like"/>
    <property type="match status" value="1"/>
</dbReference>
<proteinExistence type="predicted"/>
<dbReference type="SUPFAM" id="SSF51735">
    <property type="entry name" value="NAD(P)-binding Rossmann-fold domains"/>
    <property type="match status" value="1"/>
</dbReference>
<accession>A0ABW5QHL9</accession>
<gene>
    <name evidence="4" type="ORF">ACFSX5_04745</name>
</gene>
<dbReference type="InterPro" id="IPR011032">
    <property type="entry name" value="GroES-like_sf"/>
</dbReference>
<evidence type="ECO:0000313" key="5">
    <source>
        <dbReference type="Proteomes" id="UP001597521"/>
    </source>
</evidence>
<protein>
    <submittedName>
        <fullName evidence="4">Zinc-binding alcohol dehydrogenase family protein</fullName>
    </submittedName>
</protein>
<dbReference type="InterPro" id="IPR036291">
    <property type="entry name" value="NAD(P)-bd_dom_sf"/>
</dbReference>